<organism evidence="1 2">
    <name type="scientific">Pseudomonas graminis</name>
    <dbReference type="NCBI Taxonomy" id="158627"/>
    <lineage>
        <taxon>Bacteria</taxon>
        <taxon>Pseudomonadati</taxon>
        <taxon>Pseudomonadota</taxon>
        <taxon>Gammaproteobacteria</taxon>
        <taxon>Pseudomonadales</taxon>
        <taxon>Pseudomonadaceae</taxon>
        <taxon>Pseudomonas</taxon>
    </lineage>
</organism>
<protein>
    <submittedName>
        <fullName evidence="1">Uncharacterized protein</fullName>
    </submittedName>
</protein>
<dbReference type="EMBL" id="MDEN01000066">
    <property type="protein sequence ID" value="OCX15759.1"/>
    <property type="molecule type" value="Genomic_DNA"/>
</dbReference>
<sequence length="148" mass="15776">MDNLLINGDFSTGELAPWTGTSGEGTWTIKKDPAGHYIQLTKAAGLSQSITGESYKPTALTFEVRAGEIVKPGDLVVFSYGVLVDVAGGAESFGDISGATEEWKPVVLKIDRKATPGTKVTVQVHTASDPQTLKAQAGQVHFRNFRLI</sequence>
<evidence type="ECO:0000313" key="2">
    <source>
        <dbReference type="Proteomes" id="UP000095143"/>
    </source>
</evidence>
<comment type="caution">
    <text evidence="1">The sequence shown here is derived from an EMBL/GenBank/DDBJ whole genome shotgun (WGS) entry which is preliminary data.</text>
</comment>
<gene>
    <name evidence="1" type="ORF">BBI10_18725</name>
</gene>
<proteinExistence type="predicted"/>
<accession>A0A1C2DLY0</accession>
<dbReference type="RefSeq" id="WP_065991007.1">
    <property type="nucleotide sequence ID" value="NZ_MDEN01000066.1"/>
</dbReference>
<dbReference type="Proteomes" id="UP000095143">
    <property type="component" value="Unassembled WGS sequence"/>
</dbReference>
<evidence type="ECO:0000313" key="1">
    <source>
        <dbReference type="EMBL" id="OCX15759.1"/>
    </source>
</evidence>
<name>A0A1C2DLY0_9PSED</name>
<dbReference type="AlphaFoldDB" id="A0A1C2DLY0"/>
<reference evidence="1 2" key="1">
    <citation type="submission" date="2016-08" db="EMBL/GenBank/DDBJ databases">
        <title>Whole genome sequence of Pseudomonas graminis strain UASWS1507, a potential biological control agent for agriculture.</title>
        <authorList>
            <person name="Crovadore J."/>
            <person name="Calmin G."/>
            <person name="Chablais R."/>
            <person name="Cochard B."/>
            <person name="Lefort F."/>
        </authorList>
    </citation>
    <scope>NUCLEOTIDE SEQUENCE [LARGE SCALE GENOMIC DNA]</scope>
    <source>
        <strain evidence="1 2">UASWS1507</strain>
    </source>
</reference>
<dbReference type="OrthoDB" id="6891359at2"/>
<dbReference type="Gene3D" id="2.60.120.260">
    <property type="entry name" value="Galactose-binding domain-like"/>
    <property type="match status" value="1"/>
</dbReference>